<dbReference type="FunCoup" id="H2AMH4">
    <property type="interactions" value="270"/>
</dbReference>
<proteinExistence type="inferred from homology"/>
<reference evidence="15 16" key="1">
    <citation type="journal article" date="2011" name="Proc. Natl. Acad. Sci. U.S.A.">
        <title>Evolutionary erosion of yeast sex chromosomes by mating-type switching accidents.</title>
        <authorList>
            <person name="Gordon J.L."/>
            <person name="Armisen D."/>
            <person name="Proux-Wera E."/>
            <person name="Oheigeartaigh S.S."/>
            <person name="Byrne K.P."/>
            <person name="Wolfe K.H."/>
        </authorList>
    </citation>
    <scope>NUCLEOTIDE SEQUENCE [LARGE SCALE GENOMIC DNA]</scope>
    <source>
        <strain evidence="16">ATCC 22294 / BCRC 22015 / CBS 2517 / CECT 1963 / NBRC 1671 / NRRL Y-8276</strain>
    </source>
</reference>
<keyword evidence="10" id="KW-0472">Membrane</keyword>
<dbReference type="GeneID" id="13882294"/>
<evidence type="ECO:0000256" key="11">
    <source>
        <dbReference type="ARBA" id="ARBA00025080"/>
    </source>
</evidence>
<dbReference type="Gene3D" id="1.10.287.110">
    <property type="entry name" value="DnaJ domain"/>
    <property type="match status" value="1"/>
</dbReference>
<feature type="compositionally biased region" description="Basic and acidic residues" evidence="14">
    <location>
        <begin position="118"/>
        <end position="127"/>
    </location>
</feature>
<evidence type="ECO:0000313" key="16">
    <source>
        <dbReference type="Proteomes" id="UP000005220"/>
    </source>
</evidence>
<dbReference type="eggNOG" id="KOG3442">
    <property type="taxonomic scope" value="Eukaryota"/>
</dbReference>
<dbReference type="InterPro" id="IPR036869">
    <property type="entry name" value="J_dom_sf"/>
</dbReference>
<dbReference type="Proteomes" id="UP000005220">
    <property type="component" value="Chromosome 1"/>
</dbReference>
<comment type="function">
    <text evidence="11">Essential component of the PAM complex, a complex required for the translocation of transit peptide-containing proteins from the inner membrane into the mitochondrial matrix in an ATP-dependent manner. In the complex, it is required to regulate activity of mtHSP70 (SSC1) via its interaction with PAM18/TIM14. May act by positioning PAM18/TIM14 in juxtaposition to mtHSP70 at the translocon to maximize ATPase stimulation.</text>
</comment>
<evidence type="ECO:0000256" key="7">
    <source>
        <dbReference type="ARBA" id="ARBA00022927"/>
    </source>
</evidence>
<keyword evidence="7" id="KW-0653">Protein transport</keyword>
<dbReference type="InParanoid" id="H2AMH4"/>
<accession>H2AMH4</accession>
<dbReference type="GO" id="GO:0001405">
    <property type="term" value="C:PAM complex, Tim23 associated import motor"/>
    <property type="evidence" value="ECO:0007669"/>
    <property type="project" value="EnsemblFungi"/>
</dbReference>
<dbReference type="GO" id="GO:0030150">
    <property type="term" value="P:protein import into mitochondrial matrix"/>
    <property type="evidence" value="ECO:0007669"/>
    <property type="project" value="EnsemblFungi"/>
</dbReference>
<comment type="subcellular location">
    <subcellularLocation>
        <location evidence="1">Mitochondrion inner membrane</location>
        <topology evidence="1">Peripheral membrane protein</topology>
    </subcellularLocation>
</comment>
<evidence type="ECO:0000256" key="14">
    <source>
        <dbReference type="SAM" id="MobiDB-lite"/>
    </source>
</evidence>
<dbReference type="PANTHER" id="PTHR12388">
    <property type="entry name" value="MITOCHONDRIA ASSOCIATED GRANULOCYTE MACROPHAGE CSF SIGNALING MOLECULE"/>
    <property type="match status" value="1"/>
</dbReference>
<evidence type="ECO:0000256" key="8">
    <source>
        <dbReference type="ARBA" id="ARBA00023010"/>
    </source>
</evidence>
<evidence type="ECO:0000313" key="15">
    <source>
        <dbReference type="EMBL" id="CCF55574.1"/>
    </source>
</evidence>
<keyword evidence="16" id="KW-1185">Reference proteome</keyword>
<dbReference type="AlphaFoldDB" id="H2AMH4"/>
<evidence type="ECO:0000256" key="6">
    <source>
        <dbReference type="ARBA" id="ARBA00022792"/>
    </source>
</evidence>
<evidence type="ECO:0000256" key="12">
    <source>
        <dbReference type="ARBA" id="ARBA00030422"/>
    </source>
</evidence>
<keyword evidence="5" id="KW-0813">Transport</keyword>
<feature type="region of interest" description="Disordered" evidence="14">
    <location>
        <begin position="118"/>
        <end position="150"/>
    </location>
</feature>
<evidence type="ECO:0000256" key="9">
    <source>
        <dbReference type="ARBA" id="ARBA00023128"/>
    </source>
</evidence>
<gene>
    <name evidence="15" type="primary">KAFR0A01360</name>
    <name evidence="15" type="ORF">KAFR_0A01360</name>
</gene>
<evidence type="ECO:0000256" key="1">
    <source>
        <dbReference type="ARBA" id="ARBA00004637"/>
    </source>
</evidence>
<comment type="similarity">
    <text evidence="2">Belongs to the TIM16/PAM16 family.</text>
</comment>
<dbReference type="KEGG" id="kaf:KAFR_0A01360"/>
<protein>
    <recommendedName>
        <fullName evidence="4">Mitochondrial import inner membrane translocase subunit TIM16</fullName>
    </recommendedName>
    <alternativeName>
        <fullName evidence="3">Mitochondrial import inner membrane translocase subunit tim16</fullName>
    </alternativeName>
    <alternativeName>
        <fullName evidence="12 13">Presequence translocated-associated motor subunit PAM16</fullName>
    </alternativeName>
</protein>
<evidence type="ECO:0000256" key="4">
    <source>
        <dbReference type="ARBA" id="ARBA00020721"/>
    </source>
</evidence>
<evidence type="ECO:0000256" key="2">
    <source>
        <dbReference type="ARBA" id="ARBA00008817"/>
    </source>
</evidence>
<evidence type="ECO:0000256" key="13">
    <source>
        <dbReference type="ARBA" id="ARBA00031407"/>
    </source>
</evidence>
<dbReference type="RefSeq" id="XP_003954709.1">
    <property type="nucleotide sequence ID" value="XM_003954660.1"/>
</dbReference>
<evidence type="ECO:0000256" key="10">
    <source>
        <dbReference type="ARBA" id="ARBA00023136"/>
    </source>
</evidence>
<keyword evidence="6" id="KW-0999">Mitochondrion inner membrane</keyword>
<dbReference type="STRING" id="1071382.H2AMH4"/>
<evidence type="ECO:0000256" key="5">
    <source>
        <dbReference type="ARBA" id="ARBA00022448"/>
    </source>
</evidence>
<organism evidence="15 16">
    <name type="scientific">Kazachstania africana (strain ATCC 22294 / BCRC 22015 / CBS 2517 / CECT 1963 / NBRC 1671 / NRRL Y-8276)</name>
    <name type="common">Yeast</name>
    <name type="synonym">Kluyveromyces africanus</name>
    <dbReference type="NCBI Taxonomy" id="1071382"/>
    <lineage>
        <taxon>Eukaryota</taxon>
        <taxon>Fungi</taxon>
        <taxon>Dikarya</taxon>
        <taxon>Ascomycota</taxon>
        <taxon>Saccharomycotina</taxon>
        <taxon>Saccharomycetes</taxon>
        <taxon>Saccharomycetales</taxon>
        <taxon>Saccharomycetaceae</taxon>
        <taxon>Kazachstania</taxon>
    </lineage>
</organism>
<feature type="region of interest" description="Disordered" evidence="14">
    <location>
        <begin position="32"/>
        <end position="52"/>
    </location>
</feature>
<dbReference type="PANTHER" id="PTHR12388:SF0">
    <property type="entry name" value="MITOCHONDRIAL IMPORT INNER MEMBRANE TRANSLOCASE SUBUNIT TIM16"/>
    <property type="match status" value="1"/>
</dbReference>
<dbReference type="FunFam" id="1.10.287.110:FF:000006">
    <property type="entry name" value="Import inner membrane translocase subunit TIM16"/>
    <property type="match status" value="1"/>
</dbReference>
<dbReference type="InterPro" id="IPR005341">
    <property type="entry name" value="Tim16"/>
</dbReference>
<sequence>MAHRAIVQVIITGAQVFGKAFSEAYRQAAAQSAKQGASQVNRSRNGRSAKDEYGGITLDESCKILNLGSGKPEEYLDLDKINKKFDYLFNINEKDKGGSFYLQSKIYRAAERLKWEVRENEKAKSEASKPPPPPSSSSNSDSTKSERSPP</sequence>
<keyword evidence="9" id="KW-0496">Mitochondrion</keyword>
<dbReference type="EMBL" id="HE650821">
    <property type="protein sequence ID" value="CCF55574.1"/>
    <property type="molecule type" value="Genomic_DNA"/>
</dbReference>
<keyword evidence="8" id="KW-0811">Translocation</keyword>
<dbReference type="Pfam" id="PF03656">
    <property type="entry name" value="Pam16"/>
    <property type="match status" value="1"/>
</dbReference>
<evidence type="ECO:0000256" key="3">
    <source>
        <dbReference type="ARBA" id="ARBA00013571"/>
    </source>
</evidence>
<dbReference type="OrthoDB" id="10262892at2759"/>
<dbReference type="GO" id="GO:0019904">
    <property type="term" value="F:protein domain specific binding"/>
    <property type="evidence" value="ECO:0007669"/>
    <property type="project" value="EnsemblFungi"/>
</dbReference>
<name>H2AMH4_KAZAF</name>
<dbReference type="HOGENOM" id="CLU_101461_3_0_1"/>